<dbReference type="AlphaFoldDB" id="Q8J2X4"/>
<dbReference type="Proteomes" id="UP000009139">
    <property type="component" value="Chromosome"/>
</dbReference>
<dbReference type="KEGG" id="pab:PABs4772"/>
<reference evidence="1 3" key="4">
    <citation type="journal article" date="2003" name="Mol. Microbiol.">
        <title>An integrated analysis of the genome of the hyperthermophilic archaeon Pyrococcus abyssi.</title>
        <authorList>
            <person name="Cohen G."/>
            <person name="Barbe V."/>
            <person name="Flament D."/>
            <person name="Galperin M."/>
            <person name="Heilig R."/>
            <person name="Ripp R."/>
            <person name="Lecompte O."/>
            <person name="Prieur D."/>
            <person name="Poch O."/>
            <person name="Quellerou J."/>
            <person name="Thierry J.C."/>
            <person name="Van der Oost J."/>
            <person name="Weissenbach J."/>
            <person name="Zivanovic Y."/>
            <person name="Forterre P."/>
        </authorList>
    </citation>
    <scope>NUCLEOTIDE SEQUENCE [LARGE SCALE GENOMIC DNA]</scope>
    <source>
        <strain evidence="3">GE5 / Orsay</strain>
        <strain evidence="1">Orsay</strain>
    </source>
</reference>
<dbReference type="InterPro" id="IPR036086">
    <property type="entry name" value="ParB/Sulfiredoxin_sf"/>
</dbReference>
<reference evidence="1" key="3">
    <citation type="journal article" date="2001" name="Genome Res.">
        <title>Genome evolution at the genus level: comparison of three complete genomes of hyperthermophilic archaea.</title>
        <authorList>
            <person name="Lecompte O."/>
            <person name="Ripp R."/>
            <person name="Puzos-Barbe V."/>
            <person name="Duprat S."/>
            <person name="Heilig R."/>
            <person name="Dietrich J."/>
            <person name="Thierry J.C."/>
            <person name="Poch O."/>
        </authorList>
    </citation>
    <scope>NUCLEOTIDE SEQUENCE</scope>
    <source>
        <strain evidence="1">Orsay</strain>
    </source>
</reference>
<proteinExistence type="predicted"/>
<dbReference type="EMBL" id="AJ248285">
    <property type="protein sequence ID" value="CAD55665.1"/>
    <property type="molecule type" value="Genomic_DNA"/>
</dbReference>
<sequence>MLDRRKFEVVIEETVHGYDAPVIVLKYRGKYFLLDGHHRVLARKVLKLDFVEALVLEPLEPVDIKIEESVKRQRIRSIDDIIVK</sequence>
<reference evidence="1" key="1">
    <citation type="submission" date="1999-07" db="EMBL/GenBank/DDBJ databases">
        <authorList>
            <person name="Genoscope"/>
        </authorList>
    </citation>
    <scope>NUCLEOTIDE SEQUENCE</scope>
    <source>
        <strain evidence="1">Orsay</strain>
    </source>
</reference>
<evidence type="ECO:0000313" key="4">
    <source>
        <dbReference type="Proteomes" id="UP000009139"/>
    </source>
</evidence>
<keyword evidence="3" id="KW-1185">Reference proteome</keyword>
<dbReference type="eggNOG" id="arCOG00622">
    <property type="taxonomic scope" value="Archaea"/>
</dbReference>
<accession>Q8J2X4</accession>
<dbReference type="PATRIC" id="fig|272844.11.peg.884"/>
<dbReference type="SUPFAM" id="SSF110849">
    <property type="entry name" value="ParB/Sulfiredoxin"/>
    <property type="match status" value="1"/>
</dbReference>
<dbReference type="HOGENOM" id="CLU_2519891_0_0_2"/>
<evidence type="ECO:0000313" key="1">
    <source>
        <dbReference type="EMBL" id="CAD55665.1"/>
    </source>
</evidence>
<gene>
    <name evidence="1" type="ordered locus">PABs4772</name>
</gene>
<dbReference type="Gene3D" id="3.90.1530.10">
    <property type="entry name" value="Conserved hypothetical protein from pyrococcus furiosus pfu- 392566-001, ParB domain"/>
    <property type="match status" value="1"/>
</dbReference>
<dbReference type="STRING" id="272844.PABs4772"/>
<dbReference type="RefSeq" id="WP_010867959.1">
    <property type="nucleotide sequence ID" value="NC_000868.1"/>
</dbReference>
<reference evidence="1" key="2">
    <citation type="journal article" date="2000" name="J. Mol. Biol.">
        <title>Archaeal homologs of eukaryotic methylation guide small nucleolar RNAs: lessons from the Pyrococcus genomes.</title>
        <authorList>
            <person name="Gaspin C."/>
            <person name="Cavaille J."/>
            <person name="Erauso G."/>
        </authorList>
    </citation>
    <scope>NUCLEOTIDE SEQUENCE</scope>
    <source>
        <strain evidence="1">Orsay</strain>
    </source>
</reference>
<dbReference type="EMBL" id="HE613800">
    <property type="protein sequence ID" value="CCE70240.1"/>
    <property type="molecule type" value="Genomic_DNA"/>
</dbReference>
<protein>
    <submittedName>
        <fullName evidence="2">Inosine-5'-monophosphate dehydrogenase-like protein III</fullName>
    </submittedName>
    <submittedName>
        <fullName evidence="1">Predicted transcriptional regulators</fullName>
    </submittedName>
</protein>
<name>Q8J2X4_PYRAB</name>
<evidence type="ECO:0000313" key="3">
    <source>
        <dbReference type="Proteomes" id="UP000000810"/>
    </source>
</evidence>
<dbReference type="Proteomes" id="UP000000810">
    <property type="component" value="Chromosome"/>
</dbReference>
<reference evidence="2 4" key="5">
    <citation type="journal article" date="2012" name="Curr. Microbiol.">
        <title>Re-annotation of two hyperthermophilic archaea Pyrococcus abyssi GE5 and Pyrococcus furiosus DSM 3638.</title>
        <authorList>
            <person name="Gao J."/>
            <person name="Wang J."/>
        </authorList>
    </citation>
    <scope>GENOME REANNOTATION</scope>
    <source>
        <strain evidence="2">GE5</strain>
        <strain evidence="4">GE5 / Orsay</strain>
    </source>
</reference>
<evidence type="ECO:0000313" key="2">
    <source>
        <dbReference type="EMBL" id="CCE70240.1"/>
    </source>
</evidence>
<organism evidence="1 3">
    <name type="scientific">Pyrococcus abyssi (strain GE5 / Orsay)</name>
    <dbReference type="NCBI Taxonomy" id="272844"/>
    <lineage>
        <taxon>Archaea</taxon>
        <taxon>Methanobacteriati</taxon>
        <taxon>Methanobacteriota</taxon>
        <taxon>Thermococci</taxon>
        <taxon>Thermococcales</taxon>
        <taxon>Thermococcaceae</taxon>
        <taxon>Pyrococcus</taxon>
    </lineage>
</organism>